<dbReference type="GO" id="GO:0005506">
    <property type="term" value="F:iron ion binding"/>
    <property type="evidence" value="ECO:0007669"/>
    <property type="project" value="InterPro"/>
</dbReference>
<dbReference type="GO" id="GO:0020037">
    <property type="term" value="F:heme binding"/>
    <property type="evidence" value="ECO:0007669"/>
    <property type="project" value="InterPro"/>
</dbReference>
<accession>A0A0D2J9N9</accession>
<dbReference type="SUPFAM" id="SSF48264">
    <property type="entry name" value="Cytochrome P450"/>
    <property type="match status" value="1"/>
</dbReference>
<reference evidence="2 3" key="1">
    <citation type="journal article" date="2013" name="BMC Genomics">
        <title>Reconstruction of the lipid metabolism for the microalga Monoraphidium neglectum from its genome sequence reveals characteristics suitable for biofuel production.</title>
        <authorList>
            <person name="Bogen C."/>
            <person name="Al-Dilaimi A."/>
            <person name="Albersmeier A."/>
            <person name="Wichmann J."/>
            <person name="Grundmann M."/>
            <person name="Rupp O."/>
            <person name="Lauersen K.J."/>
            <person name="Blifernez-Klassen O."/>
            <person name="Kalinowski J."/>
            <person name="Goesmann A."/>
            <person name="Mussgnug J.H."/>
            <person name="Kruse O."/>
        </authorList>
    </citation>
    <scope>NUCLEOTIDE SEQUENCE [LARGE SCALE GENOMIC DNA]</scope>
    <source>
        <strain evidence="2 3">SAG 48.87</strain>
    </source>
</reference>
<organism evidence="2 3">
    <name type="scientific">Monoraphidium neglectum</name>
    <dbReference type="NCBI Taxonomy" id="145388"/>
    <lineage>
        <taxon>Eukaryota</taxon>
        <taxon>Viridiplantae</taxon>
        <taxon>Chlorophyta</taxon>
        <taxon>core chlorophytes</taxon>
        <taxon>Chlorophyceae</taxon>
        <taxon>CS clade</taxon>
        <taxon>Sphaeropleales</taxon>
        <taxon>Selenastraceae</taxon>
        <taxon>Monoraphidium</taxon>
    </lineage>
</organism>
<dbReference type="InterPro" id="IPR036396">
    <property type="entry name" value="Cyt_P450_sf"/>
</dbReference>
<dbReference type="Proteomes" id="UP000054498">
    <property type="component" value="Unassembled WGS sequence"/>
</dbReference>
<evidence type="ECO:0000256" key="1">
    <source>
        <dbReference type="SAM" id="Phobius"/>
    </source>
</evidence>
<sequence>MELDFSSSASWSELCLAVAGLLGLAAVYMIISAVRRPRHDMDAIPGPWKSAYPVVGNVLECLRPDFHKVLLKWADDYGGVVRVKFLWKDALIVTDPQALAAIMGRGEGALDKAAGVYATINYM</sequence>
<dbReference type="GeneID" id="25728760"/>
<dbReference type="AlphaFoldDB" id="A0A0D2J9N9"/>
<gene>
    <name evidence="2" type="ORF">MNEG_11492</name>
</gene>
<evidence type="ECO:0000313" key="3">
    <source>
        <dbReference type="Proteomes" id="UP000054498"/>
    </source>
</evidence>
<protein>
    <recommendedName>
        <fullName evidence="4">Cytochrome P450</fullName>
    </recommendedName>
</protein>
<name>A0A0D2J9N9_9CHLO</name>
<keyword evidence="1" id="KW-1133">Transmembrane helix</keyword>
<keyword evidence="1" id="KW-0812">Transmembrane</keyword>
<evidence type="ECO:0000313" key="2">
    <source>
        <dbReference type="EMBL" id="KIY96472.1"/>
    </source>
</evidence>
<feature type="transmembrane region" description="Helical" evidence="1">
    <location>
        <begin position="16"/>
        <end position="34"/>
    </location>
</feature>
<proteinExistence type="predicted"/>
<dbReference type="Gene3D" id="1.10.630.10">
    <property type="entry name" value="Cytochrome P450"/>
    <property type="match status" value="1"/>
</dbReference>
<keyword evidence="1" id="KW-0472">Membrane</keyword>
<dbReference type="OrthoDB" id="6764281at2759"/>
<keyword evidence="3" id="KW-1185">Reference proteome</keyword>
<evidence type="ECO:0008006" key="4">
    <source>
        <dbReference type="Google" id="ProtNLM"/>
    </source>
</evidence>
<dbReference type="EMBL" id="KK102988">
    <property type="protein sequence ID" value="KIY96472.1"/>
    <property type="molecule type" value="Genomic_DNA"/>
</dbReference>
<dbReference type="KEGG" id="mng:MNEG_11492"/>
<dbReference type="GO" id="GO:0016705">
    <property type="term" value="F:oxidoreductase activity, acting on paired donors, with incorporation or reduction of molecular oxygen"/>
    <property type="evidence" value="ECO:0007669"/>
    <property type="project" value="InterPro"/>
</dbReference>
<dbReference type="RefSeq" id="XP_013895492.1">
    <property type="nucleotide sequence ID" value="XM_014040038.1"/>
</dbReference>
<dbReference type="GO" id="GO:0004497">
    <property type="term" value="F:monooxygenase activity"/>
    <property type="evidence" value="ECO:0007669"/>
    <property type="project" value="InterPro"/>
</dbReference>